<evidence type="ECO:0000313" key="2">
    <source>
        <dbReference type="Proteomes" id="UP000297245"/>
    </source>
</evidence>
<accession>A0A4S8MG96</accession>
<dbReference type="OrthoDB" id="3248986at2759"/>
<organism evidence="1 2">
    <name type="scientific">Dendrothele bispora (strain CBS 962.96)</name>
    <dbReference type="NCBI Taxonomy" id="1314807"/>
    <lineage>
        <taxon>Eukaryota</taxon>
        <taxon>Fungi</taxon>
        <taxon>Dikarya</taxon>
        <taxon>Basidiomycota</taxon>
        <taxon>Agaricomycotina</taxon>
        <taxon>Agaricomycetes</taxon>
        <taxon>Agaricomycetidae</taxon>
        <taxon>Agaricales</taxon>
        <taxon>Agaricales incertae sedis</taxon>
        <taxon>Dendrothele</taxon>
    </lineage>
</organism>
<dbReference type="AlphaFoldDB" id="A0A4S8MG96"/>
<dbReference type="PANTHER" id="PTHR46579">
    <property type="entry name" value="F5/8 TYPE C DOMAIN-CONTAINING PROTEIN-RELATED"/>
    <property type="match status" value="1"/>
</dbReference>
<gene>
    <name evidence="1" type="ORF">K435DRAFT_654794</name>
</gene>
<dbReference type="EMBL" id="ML179086">
    <property type="protein sequence ID" value="THV01678.1"/>
    <property type="molecule type" value="Genomic_DNA"/>
</dbReference>
<evidence type="ECO:0008006" key="3">
    <source>
        <dbReference type="Google" id="ProtNLM"/>
    </source>
</evidence>
<dbReference type="Proteomes" id="UP000297245">
    <property type="component" value="Unassembled WGS sequence"/>
</dbReference>
<dbReference type="PANTHER" id="PTHR46579:SF2">
    <property type="entry name" value="C2H2-TYPE DOMAIN-CONTAINING PROTEIN"/>
    <property type="match status" value="1"/>
</dbReference>
<evidence type="ECO:0000313" key="1">
    <source>
        <dbReference type="EMBL" id="THV01678.1"/>
    </source>
</evidence>
<reference evidence="1 2" key="1">
    <citation type="journal article" date="2019" name="Nat. Ecol. Evol.">
        <title>Megaphylogeny resolves global patterns of mushroom evolution.</title>
        <authorList>
            <person name="Varga T."/>
            <person name="Krizsan K."/>
            <person name="Foldi C."/>
            <person name="Dima B."/>
            <person name="Sanchez-Garcia M."/>
            <person name="Sanchez-Ramirez S."/>
            <person name="Szollosi G.J."/>
            <person name="Szarkandi J.G."/>
            <person name="Papp V."/>
            <person name="Albert L."/>
            <person name="Andreopoulos W."/>
            <person name="Angelini C."/>
            <person name="Antonin V."/>
            <person name="Barry K.W."/>
            <person name="Bougher N.L."/>
            <person name="Buchanan P."/>
            <person name="Buyck B."/>
            <person name="Bense V."/>
            <person name="Catcheside P."/>
            <person name="Chovatia M."/>
            <person name="Cooper J."/>
            <person name="Damon W."/>
            <person name="Desjardin D."/>
            <person name="Finy P."/>
            <person name="Geml J."/>
            <person name="Haridas S."/>
            <person name="Hughes K."/>
            <person name="Justo A."/>
            <person name="Karasinski D."/>
            <person name="Kautmanova I."/>
            <person name="Kiss B."/>
            <person name="Kocsube S."/>
            <person name="Kotiranta H."/>
            <person name="LaButti K.M."/>
            <person name="Lechner B.E."/>
            <person name="Liimatainen K."/>
            <person name="Lipzen A."/>
            <person name="Lukacs Z."/>
            <person name="Mihaltcheva S."/>
            <person name="Morgado L.N."/>
            <person name="Niskanen T."/>
            <person name="Noordeloos M.E."/>
            <person name="Ohm R.A."/>
            <person name="Ortiz-Santana B."/>
            <person name="Ovrebo C."/>
            <person name="Racz N."/>
            <person name="Riley R."/>
            <person name="Savchenko A."/>
            <person name="Shiryaev A."/>
            <person name="Soop K."/>
            <person name="Spirin V."/>
            <person name="Szebenyi C."/>
            <person name="Tomsovsky M."/>
            <person name="Tulloss R.E."/>
            <person name="Uehling J."/>
            <person name="Grigoriev I.V."/>
            <person name="Vagvolgyi C."/>
            <person name="Papp T."/>
            <person name="Martin F.M."/>
            <person name="Miettinen O."/>
            <person name="Hibbett D.S."/>
            <person name="Nagy L.G."/>
        </authorList>
    </citation>
    <scope>NUCLEOTIDE SEQUENCE [LARGE SCALE GENOMIC DNA]</scope>
    <source>
        <strain evidence="1 2">CBS 962.96</strain>
    </source>
</reference>
<name>A0A4S8MG96_DENBC</name>
<keyword evidence="2" id="KW-1185">Reference proteome</keyword>
<proteinExistence type="predicted"/>
<sequence>MFLCGIIPGPKEPSFHEINYILKVLVDDLKVLWQQGIFLNKTHQHPTGRSVRGALGPLVCDLPAARLVAGFAPHSASEFACSLCVHEDRNNIDPSSFHPRDPEKHRKVAQAWLAAKTSDERDEIFKRTGIRWSELLNLPYWNPVHFTVIDSMHCFYLRILRCHCRDIWRMGVEEPTEDDKDQGHRALRYGSLTALEKLPKGVLRYLALHMNEEHRGSKKSLLATLIRVRAKNGWPLSPISSMPEDNFPTSQDNVPTPFTASQDIGHKENAFKSLSTEEQKNSLAHAQKQYKHGRGTKKELLFYSPDVIRQLAASEGILLTEGSSKKALRCLLGITDEDNKVIKGSKKSRKNTAVLGKQRLSEVREDMSKLRLPSWMSQAPSRPGDTAHGKFSADQWRAFCTINLPITLIRLWALEPKDSREFQMLTNFMHLVTAVRLANMRTITQDRIDMFEEHMHMYLEGVRRLFPERNITPYQHMSMHFGSMLKRFGPVHSWRCFPFERYNYLLQNIPTNSRMGDIEKTVFTKFCKTQKLKSLLNETNLPSSLKPLAMLFDEIFNSDIRGTRTGDALAFDAYLQETEEVIWDWQNTESAYIEKSILQQVNTWAKPNARLLSVIDRNSVKRLDVSFSTELVTFSDAQVVFKDMDKLCGWSAGSIIRIFSVLWRLPTGQEASKTFAVIKKYKDLSLADAQLDPYRQFGFAGGRLFYEEKQLDSMLIPVNLITAHFAYTPVPIANIRRKTIHVLPQNKASDVLTFIACFSDSPPTGLRVLRMKKRVQLG</sequence>
<protein>
    <recommendedName>
        <fullName evidence="3">DUF4218 domain-containing protein</fullName>
    </recommendedName>
</protein>